<comment type="caution">
    <text evidence="1">The sequence shown here is derived from an EMBL/GenBank/DDBJ whole genome shotgun (WGS) entry which is preliminary data.</text>
</comment>
<organism evidence="1">
    <name type="scientific">bioreactor metagenome</name>
    <dbReference type="NCBI Taxonomy" id="1076179"/>
    <lineage>
        <taxon>unclassified sequences</taxon>
        <taxon>metagenomes</taxon>
        <taxon>ecological metagenomes</taxon>
    </lineage>
</organism>
<reference evidence="1" key="1">
    <citation type="submission" date="2019-08" db="EMBL/GenBank/DDBJ databases">
        <authorList>
            <person name="Kucharzyk K."/>
            <person name="Murdoch R.W."/>
            <person name="Higgins S."/>
            <person name="Loffler F."/>
        </authorList>
    </citation>
    <scope>NUCLEOTIDE SEQUENCE</scope>
</reference>
<accession>A0A645CG67</accession>
<gene>
    <name evidence="1" type="ORF">SDC9_122954</name>
</gene>
<protein>
    <submittedName>
        <fullName evidence="1">Uncharacterized protein</fullName>
    </submittedName>
</protein>
<name>A0A645CG67_9ZZZZ</name>
<proteinExistence type="predicted"/>
<evidence type="ECO:0000313" key="1">
    <source>
        <dbReference type="EMBL" id="MPM75959.1"/>
    </source>
</evidence>
<sequence length="78" mass="8818">MMTPVIVEVAPMLQEITLDFSDETIGNVELTRSRRISGTREAAEAYVPRFAEDVRVNEANFFPPPVYPELELGSEVFE</sequence>
<dbReference type="EMBL" id="VSSQ01026981">
    <property type="protein sequence ID" value="MPM75959.1"/>
    <property type="molecule type" value="Genomic_DNA"/>
</dbReference>
<dbReference type="AlphaFoldDB" id="A0A645CG67"/>